<reference evidence="9 10" key="1">
    <citation type="journal article" date="2016" name="Proc. Natl. Acad. Sci. U.S.A.">
        <title>Comparative genomics of biotechnologically important yeasts.</title>
        <authorList>
            <person name="Riley R."/>
            <person name="Haridas S."/>
            <person name="Wolfe K.H."/>
            <person name="Lopes M.R."/>
            <person name="Hittinger C.T."/>
            <person name="Goeker M."/>
            <person name="Salamov A.A."/>
            <person name="Wisecaver J.H."/>
            <person name="Long T.M."/>
            <person name="Calvey C.H."/>
            <person name="Aerts A.L."/>
            <person name="Barry K.W."/>
            <person name="Choi C."/>
            <person name="Clum A."/>
            <person name="Coughlan A.Y."/>
            <person name="Deshpande S."/>
            <person name="Douglass A.P."/>
            <person name="Hanson S.J."/>
            <person name="Klenk H.-P."/>
            <person name="LaButti K.M."/>
            <person name="Lapidus A."/>
            <person name="Lindquist E.A."/>
            <person name="Lipzen A.M."/>
            <person name="Meier-Kolthoff J.P."/>
            <person name="Ohm R.A."/>
            <person name="Otillar R.P."/>
            <person name="Pangilinan J.L."/>
            <person name="Peng Y."/>
            <person name="Rokas A."/>
            <person name="Rosa C.A."/>
            <person name="Scheuner C."/>
            <person name="Sibirny A.A."/>
            <person name="Slot J.C."/>
            <person name="Stielow J.B."/>
            <person name="Sun H."/>
            <person name="Kurtzman C.P."/>
            <person name="Blackwell M."/>
            <person name="Grigoriev I.V."/>
            <person name="Jeffries T.W."/>
        </authorList>
    </citation>
    <scope>NUCLEOTIDE SEQUENCE [LARGE SCALE GENOMIC DNA]</scope>
    <source>
        <strain evidence="10">ATCC 58044 / CBS 1984 / NCYC 433 / NRRL Y-366-8</strain>
    </source>
</reference>
<evidence type="ECO:0000256" key="2">
    <source>
        <dbReference type="ARBA" id="ARBA00008335"/>
    </source>
</evidence>
<feature type="transmembrane region" description="Helical" evidence="7">
    <location>
        <begin position="100"/>
        <end position="120"/>
    </location>
</feature>
<dbReference type="Gene3D" id="1.20.1250.20">
    <property type="entry name" value="MFS general substrate transporter like domains"/>
    <property type="match status" value="1"/>
</dbReference>
<comment type="subcellular location">
    <subcellularLocation>
        <location evidence="1">Membrane</location>
        <topology evidence="1">Multi-pass membrane protein</topology>
    </subcellularLocation>
</comment>
<evidence type="ECO:0000256" key="3">
    <source>
        <dbReference type="ARBA" id="ARBA00022448"/>
    </source>
</evidence>
<gene>
    <name evidence="9" type="ORF">WICANDRAFT_27965</name>
</gene>
<evidence type="ECO:0000256" key="1">
    <source>
        <dbReference type="ARBA" id="ARBA00004141"/>
    </source>
</evidence>
<evidence type="ECO:0000313" key="10">
    <source>
        <dbReference type="Proteomes" id="UP000094112"/>
    </source>
</evidence>
<feature type="transmembrane region" description="Helical" evidence="7">
    <location>
        <begin position="494"/>
        <end position="515"/>
    </location>
</feature>
<dbReference type="FunFam" id="1.20.1250.20:FF:000171">
    <property type="entry name" value="MFS general substrate transporter"/>
    <property type="match status" value="1"/>
</dbReference>
<dbReference type="RefSeq" id="XP_019040282.1">
    <property type="nucleotide sequence ID" value="XM_019181431.1"/>
</dbReference>
<dbReference type="InterPro" id="IPR036259">
    <property type="entry name" value="MFS_trans_sf"/>
</dbReference>
<feature type="transmembrane region" description="Helical" evidence="7">
    <location>
        <begin position="140"/>
        <end position="165"/>
    </location>
</feature>
<evidence type="ECO:0000259" key="8">
    <source>
        <dbReference type="PROSITE" id="PS50850"/>
    </source>
</evidence>
<comment type="similarity">
    <text evidence="2">Belongs to the major facilitator superfamily.</text>
</comment>
<evidence type="ECO:0000256" key="7">
    <source>
        <dbReference type="SAM" id="Phobius"/>
    </source>
</evidence>
<protein>
    <recommendedName>
        <fullName evidence="8">Major facilitator superfamily (MFS) profile domain-containing protein</fullName>
    </recommendedName>
</protein>
<feature type="transmembrane region" description="Helical" evidence="7">
    <location>
        <begin position="230"/>
        <end position="252"/>
    </location>
</feature>
<dbReference type="EMBL" id="KV454209">
    <property type="protein sequence ID" value="ODQ61075.1"/>
    <property type="molecule type" value="Genomic_DNA"/>
</dbReference>
<keyword evidence="10" id="KW-1185">Reference proteome</keyword>
<dbReference type="OrthoDB" id="4139357at2759"/>
<dbReference type="GeneID" id="30198677"/>
<dbReference type="PROSITE" id="PS50850">
    <property type="entry name" value="MFS"/>
    <property type="match status" value="1"/>
</dbReference>
<dbReference type="PANTHER" id="PTHR23511">
    <property type="entry name" value="SYNAPTIC VESICLE GLYCOPROTEIN 2"/>
    <property type="match status" value="1"/>
</dbReference>
<dbReference type="Proteomes" id="UP000094112">
    <property type="component" value="Unassembled WGS sequence"/>
</dbReference>
<feature type="transmembrane region" description="Helical" evidence="7">
    <location>
        <begin position="330"/>
        <end position="352"/>
    </location>
</feature>
<feature type="transmembrane region" description="Helical" evidence="7">
    <location>
        <begin position="379"/>
        <end position="400"/>
    </location>
</feature>
<feature type="transmembrane region" description="Helical" evidence="7">
    <location>
        <begin position="186"/>
        <end position="210"/>
    </location>
</feature>
<dbReference type="InterPro" id="IPR011701">
    <property type="entry name" value="MFS"/>
</dbReference>
<evidence type="ECO:0000313" key="9">
    <source>
        <dbReference type="EMBL" id="ODQ61075.1"/>
    </source>
</evidence>
<sequence length="523" mass="57916">MSSTKAEKTSKSLSDEESLTSGRFSSFFIKKGDLSNFDTADDAFRSKINLINDALDEIGFTWYHFKLFCLNGMGYAVDSDLTFLQSSVAQYVRYQYRQGFPADSNAFFAGLFFGALFWGFGADLIGRKVAFNSSLFMSSIFAILTGCMGNFGTYCLFVALTAAGAGGNLVMDTTIFLEFLPHKNQWLVTLMAAWWSIGQTVAVLTAWLFFSQDRFICHNEDDCSDASNRGWRYVWFVNGGLVLIIAILRLTIIELQETPKFLVANNRDREAIETLQTIANKYNRTCSLTLEELEALGPITSNEDYLQESSFKTTFRLIWKHIKTLFSNRVLALSSTLIFLSWTLLGIAYPLYTNFLPIYLATRGLNISPQTVSGVYRDAVISNASSMGGGLIGGFLLYYCPVLGRRGVMVIGGLSSMALFFGYTQIKTRQQNVGLSSAVYVAIYIYFSCLYAYTPEIMPSNARATGNALAISCMRGMSCIVPVIAYFADTGTSVPIWISGACIGIIGICSIFLPFEPSKQRIG</sequence>
<evidence type="ECO:0000256" key="5">
    <source>
        <dbReference type="ARBA" id="ARBA00022989"/>
    </source>
</evidence>
<feature type="transmembrane region" description="Helical" evidence="7">
    <location>
        <begin position="432"/>
        <end position="454"/>
    </location>
</feature>
<dbReference type="InterPro" id="IPR020846">
    <property type="entry name" value="MFS_dom"/>
</dbReference>
<dbReference type="GO" id="GO:0016020">
    <property type="term" value="C:membrane"/>
    <property type="evidence" value="ECO:0007669"/>
    <property type="project" value="UniProtKB-SubCell"/>
</dbReference>
<dbReference type="PANTHER" id="PTHR23511:SF4">
    <property type="entry name" value="MAJOR FACILITATOR SUPERFAMILY (MFS) PROFILE DOMAIN-CONTAINING PROTEIN"/>
    <property type="match status" value="1"/>
</dbReference>
<evidence type="ECO:0000256" key="6">
    <source>
        <dbReference type="ARBA" id="ARBA00023136"/>
    </source>
</evidence>
<organism evidence="9 10">
    <name type="scientific">Wickerhamomyces anomalus (strain ATCC 58044 / CBS 1984 / NCYC 433 / NRRL Y-366-8)</name>
    <name type="common">Yeast</name>
    <name type="synonym">Hansenula anomala</name>
    <dbReference type="NCBI Taxonomy" id="683960"/>
    <lineage>
        <taxon>Eukaryota</taxon>
        <taxon>Fungi</taxon>
        <taxon>Dikarya</taxon>
        <taxon>Ascomycota</taxon>
        <taxon>Saccharomycotina</taxon>
        <taxon>Saccharomycetes</taxon>
        <taxon>Phaffomycetales</taxon>
        <taxon>Wickerhamomycetaceae</taxon>
        <taxon>Wickerhamomyces</taxon>
    </lineage>
</organism>
<dbReference type="AlphaFoldDB" id="A0A1E3P6L3"/>
<dbReference type="Pfam" id="PF07690">
    <property type="entry name" value="MFS_1"/>
    <property type="match status" value="1"/>
</dbReference>
<evidence type="ECO:0000256" key="4">
    <source>
        <dbReference type="ARBA" id="ARBA00022692"/>
    </source>
</evidence>
<keyword evidence="4 7" id="KW-0812">Transmembrane</keyword>
<keyword evidence="3" id="KW-0813">Transport</keyword>
<proteinExistence type="inferred from homology"/>
<dbReference type="GO" id="GO:0022857">
    <property type="term" value="F:transmembrane transporter activity"/>
    <property type="evidence" value="ECO:0007669"/>
    <property type="project" value="InterPro"/>
</dbReference>
<feature type="domain" description="Major facilitator superfamily (MFS) profile" evidence="8">
    <location>
        <begin position="60"/>
        <end position="519"/>
    </location>
</feature>
<keyword evidence="5 7" id="KW-1133">Transmembrane helix</keyword>
<keyword evidence="6 7" id="KW-0472">Membrane</keyword>
<name>A0A1E3P6L3_WICAA</name>
<feature type="transmembrane region" description="Helical" evidence="7">
    <location>
        <begin position="407"/>
        <end position="426"/>
    </location>
</feature>
<dbReference type="SUPFAM" id="SSF103473">
    <property type="entry name" value="MFS general substrate transporter"/>
    <property type="match status" value="1"/>
</dbReference>
<accession>A0A1E3P6L3</accession>